<dbReference type="AlphaFoldDB" id="A0AAD1XTU4"/>
<comment type="caution">
    <text evidence="1">The sequence shown here is derived from an EMBL/GenBank/DDBJ whole genome shotgun (WGS) entry which is preliminary data.</text>
</comment>
<dbReference type="EMBL" id="CAMPGE010020753">
    <property type="protein sequence ID" value="CAI2378960.1"/>
    <property type="molecule type" value="Genomic_DNA"/>
</dbReference>
<sequence length="57" mass="6764">MVLLRLTSLSMNASRDQWMLIMNDPMKKRANMNVSKRRDMFRMLPSPDIPNKRQSLV</sequence>
<name>A0AAD1XTU4_EUPCR</name>
<reference evidence="1" key="1">
    <citation type="submission" date="2023-07" db="EMBL/GenBank/DDBJ databases">
        <authorList>
            <consortium name="AG Swart"/>
            <person name="Singh M."/>
            <person name="Singh A."/>
            <person name="Seah K."/>
            <person name="Emmerich C."/>
        </authorList>
    </citation>
    <scope>NUCLEOTIDE SEQUENCE</scope>
    <source>
        <strain evidence="1">DP1</strain>
    </source>
</reference>
<evidence type="ECO:0000313" key="2">
    <source>
        <dbReference type="Proteomes" id="UP001295684"/>
    </source>
</evidence>
<accession>A0AAD1XTU4</accession>
<keyword evidence="2" id="KW-1185">Reference proteome</keyword>
<protein>
    <submittedName>
        <fullName evidence="1">Uncharacterized protein</fullName>
    </submittedName>
</protein>
<gene>
    <name evidence="1" type="ORF">ECRASSUSDP1_LOCUS20363</name>
</gene>
<proteinExistence type="predicted"/>
<dbReference type="Proteomes" id="UP001295684">
    <property type="component" value="Unassembled WGS sequence"/>
</dbReference>
<evidence type="ECO:0000313" key="1">
    <source>
        <dbReference type="EMBL" id="CAI2378960.1"/>
    </source>
</evidence>
<organism evidence="1 2">
    <name type="scientific">Euplotes crassus</name>
    <dbReference type="NCBI Taxonomy" id="5936"/>
    <lineage>
        <taxon>Eukaryota</taxon>
        <taxon>Sar</taxon>
        <taxon>Alveolata</taxon>
        <taxon>Ciliophora</taxon>
        <taxon>Intramacronucleata</taxon>
        <taxon>Spirotrichea</taxon>
        <taxon>Hypotrichia</taxon>
        <taxon>Euplotida</taxon>
        <taxon>Euplotidae</taxon>
        <taxon>Moneuplotes</taxon>
    </lineage>
</organism>